<dbReference type="Gramene" id="OBART03G34180.1">
    <property type="protein sequence ID" value="OBART03G34180.1"/>
    <property type="gene ID" value="OBART03G34180"/>
</dbReference>
<dbReference type="EnsemblPlants" id="OBART03G34180.1">
    <property type="protein sequence ID" value="OBART03G34180.1"/>
    <property type="gene ID" value="OBART03G34180"/>
</dbReference>
<organism evidence="2">
    <name type="scientific">Oryza barthii</name>
    <dbReference type="NCBI Taxonomy" id="65489"/>
    <lineage>
        <taxon>Eukaryota</taxon>
        <taxon>Viridiplantae</taxon>
        <taxon>Streptophyta</taxon>
        <taxon>Embryophyta</taxon>
        <taxon>Tracheophyta</taxon>
        <taxon>Spermatophyta</taxon>
        <taxon>Magnoliopsida</taxon>
        <taxon>Liliopsida</taxon>
        <taxon>Poales</taxon>
        <taxon>Poaceae</taxon>
        <taxon>BOP clade</taxon>
        <taxon>Oryzoideae</taxon>
        <taxon>Oryzeae</taxon>
        <taxon>Oryzinae</taxon>
        <taxon>Oryza</taxon>
    </lineage>
</organism>
<keyword evidence="3" id="KW-1185">Reference proteome</keyword>
<dbReference type="Proteomes" id="UP000026960">
    <property type="component" value="Chromosome 3"/>
</dbReference>
<reference evidence="2" key="2">
    <citation type="submission" date="2015-03" db="UniProtKB">
        <authorList>
            <consortium name="EnsemblPlants"/>
        </authorList>
    </citation>
    <scope>IDENTIFICATION</scope>
</reference>
<feature type="region of interest" description="Disordered" evidence="1">
    <location>
        <begin position="14"/>
        <end position="74"/>
    </location>
</feature>
<dbReference type="PaxDb" id="65489-OBART03G34180.1"/>
<dbReference type="HOGENOM" id="CLU_1357729_0_0_1"/>
<evidence type="ECO:0000313" key="3">
    <source>
        <dbReference type="Proteomes" id="UP000026960"/>
    </source>
</evidence>
<reference evidence="2" key="1">
    <citation type="journal article" date="2009" name="Rice">
        <title>De Novo Next Generation Sequencing of Plant Genomes.</title>
        <authorList>
            <person name="Rounsley S."/>
            <person name="Marri P.R."/>
            <person name="Yu Y."/>
            <person name="He R."/>
            <person name="Sisneros N."/>
            <person name="Goicoechea J.L."/>
            <person name="Lee S.J."/>
            <person name="Angelova A."/>
            <person name="Kudrna D."/>
            <person name="Luo M."/>
            <person name="Affourtit J."/>
            <person name="Desany B."/>
            <person name="Knight J."/>
            <person name="Niazi F."/>
            <person name="Egholm M."/>
            <person name="Wing R.A."/>
        </authorList>
    </citation>
    <scope>NUCLEOTIDE SEQUENCE [LARGE SCALE GENOMIC DNA]</scope>
    <source>
        <strain evidence="2">cv. IRGC 105608</strain>
    </source>
</reference>
<feature type="compositionally biased region" description="Basic and acidic residues" evidence="1">
    <location>
        <begin position="35"/>
        <end position="44"/>
    </location>
</feature>
<feature type="compositionally biased region" description="Basic residues" evidence="1">
    <location>
        <begin position="110"/>
        <end position="122"/>
    </location>
</feature>
<proteinExistence type="predicted"/>
<sequence length="202" mass="22783">STPVYGHVRLRGAAVRAGGSARRAGDPLPRPGDAAPRRARADGGRRRRRRRRRRGRHPRRGPRRAPRRRRVPLRLPCQVRRHACADAGLLRLHRAALPPPAPRRQASRPIRQHRHPGRRPRNHRLDGDHAAGAPRDAVRADRVHLRGGDVGDGRAPRRVAVRRGRLLRRRLQAAVRARAGPRRAPRQVHGHTCQENGARCLV</sequence>
<dbReference type="AlphaFoldDB" id="A0A0D3FP26"/>
<protein>
    <submittedName>
        <fullName evidence="2">Uncharacterized protein</fullName>
    </submittedName>
</protein>
<evidence type="ECO:0000313" key="2">
    <source>
        <dbReference type="EnsemblPlants" id="OBART03G34180.1"/>
    </source>
</evidence>
<feature type="region of interest" description="Disordered" evidence="1">
    <location>
        <begin position="95"/>
        <end position="134"/>
    </location>
</feature>
<accession>A0A0D3FP26</accession>
<name>A0A0D3FP26_9ORYZ</name>
<feature type="compositionally biased region" description="Basic residues" evidence="1">
    <location>
        <begin position="45"/>
        <end position="72"/>
    </location>
</feature>
<evidence type="ECO:0000256" key="1">
    <source>
        <dbReference type="SAM" id="MobiDB-lite"/>
    </source>
</evidence>